<keyword evidence="5" id="KW-1185">Reference proteome</keyword>
<evidence type="ECO:0000313" key="3">
    <source>
        <dbReference type="EMBL" id="EOT66471.1"/>
    </source>
</evidence>
<feature type="transmembrane region" description="Helical" evidence="1">
    <location>
        <begin position="62"/>
        <end position="86"/>
    </location>
</feature>
<name>R2NUU6_9ENTE</name>
<evidence type="ECO:0000313" key="2">
    <source>
        <dbReference type="EMBL" id="EOH75802.1"/>
    </source>
</evidence>
<organism evidence="2 4">
    <name type="scientific">Enterococcus malodoratus ATCC 43197</name>
    <dbReference type="NCBI Taxonomy" id="1158601"/>
    <lineage>
        <taxon>Bacteria</taxon>
        <taxon>Bacillati</taxon>
        <taxon>Bacillota</taxon>
        <taxon>Bacilli</taxon>
        <taxon>Lactobacillales</taxon>
        <taxon>Enterococcaceae</taxon>
        <taxon>Enterococcus</taxon>
    </lineage>
</organism>
<keyword evidence="1" id="KW-0812">Transmembrane</keyword>
<dbReference type="InterPro" id="IPR021354">
    <property type="entry name" value="DUF2975"/>
</dbReference>
<sequence>MNSEKSVFKGLKWLFSFFVGIMGIAAAGLVIIVIVFNIPAVAQELSVINVSELPFGAYTYEIVASPVFILTLMANILLYGLLFYFVRSFFKNLEMDQIFVNTNVLTAKKITVVLLLLSVVSCLPDVYASMQGLAVDGAALDLTYIVGASIVWALAKILEKANAIAEENELTI</sequence>
<protein>
    <recommendedName>
        <fullName evidence="6">DUF2975 domain-containing protein</fullName>
    </recommendedName>
</protein>
<dbReference type="EMBL" id="ASWA01000003">
    <property type="protein sequence ID" value="EOT66471.1"/>
    <property type="molecule type" value="Genomic_DNA"/>
</dbReference>
<feature type="transmembrane region" description="Helical" evidence="1">
    <location>
        <begin position="107"/>
        <end position="127"/>
    </location>
</feature>
<dbReference type="Proteomes" id="UP000014148">
    <property type="component" value="Unassembled WGS sequence"/>
</dbReference>
<evidence type="ECO:0008006" key="6">
    <source>
        <dbReference type="Google" id="ProtNLM"/>
    </source>
</evidence>
<dbReference type="PATRIC" id="fig|1158601.3.peg.2773"/>
<dbReference type="AlphaFoldDB" id="R2NUU6"/>
<reference evidence="3 5" key="2">
    <citation type="submission" date="2013-03" db="EMBL/GenBank/DDBJ databases">
        <title>The Genome Sequence of Enterococcus malodoratus ATCC_43197 (PacBio/Illumina hybrid assembly).</title>
        <authorList>
            <consortium name="The Broad Institute Genomics Platform"/>
            <consortium name="The Broad Institute Genome Sequencing Center for Infectious Disease"/>
            <person name="Earl A."/>
            <person name="Russ C."/>
            <person name="Gilmore M."/>
            <person name="Surin D."/>
            <person name="Walker B."/>
            <person name="Young S."/>
            <person name="Zeng Q."/>
            <person name="Gargeya S."/>
            <person name="Fitzgerald M."/>
            <person name="Haas B."/>
            <person name="Abouelleil A."/>
            <person name="Allen A.W."/>
            <person name="Alvarado L."/>
            <person name="Arachchi H.M."/>
            <person name="Berlin A.M."/>
            <person name="Chapman S.B."/>
            <person name="Gainer-Dewar J."/>
            <person name="Goldberg J."/>
            <person name="Griggs A."/>
            <person name="Gujja S."/>
            <person name="Hansen M."/>
            <person name="Howarth C."/>
            <person name="Imamovic A."/>
            <person name="Ireland A."/>
            <person name="Larimer J."/>
            <person name="McCowan C."/>
            <person name="Murphy C."/>
            <person name="Pearson M."/>
            <person name="Poon T.W."/>
            <person name="Priest M."/>
            <person name="Roberts A."/>
            <person name="Saif S."/>
            <person name="Shea T."/>
            <person name="Sisk P."/>
            <person name="Sykes S."/>
            <person name="Wortman J."/>
            <person name="Nusbaum C."/>
            <person name="Birren B."/>
        </authorList>
    </citation>
    <scope>NUCLEOTIDE SEQUENCE [LARGE SCALE GENOMIC DNA]</scope>
    <source>
        <strain evidence="3 5">ATCC 43197</strain>
    </source>
</reference>
<reference evidence="2 4" key="1">
    <citation type="submission" date="2013-02" db="EMBL/GenBank/DDBJ databases">
        <title>The Genome Sequence of Enterococcus malodoratus ATCC_43197.</title>
        <authorList>
            <consortium name="The Broad Institute Genome Sequencing Platform"/>
            <consortium name="The Broad Institute Genome Sequencing Center for Infectious Disease"/>
            <person name="Earl A.M."/>
            <person name="Gilmore M.S."/>
            <person name="Lebreton F."/>
            <person name="Walker B."/>
            <person name="Young S.K."/>
            <person name="Zeng Q."/>
            <person name="Gargeya S."/>
            <person name="Fitzgerald M."/>
            <person name="Haas B."/>
            <person name="Abouelleil A."/>
            <person name="Alvarado L."/>
            <person name="Arachchi H.M."/>
            <person name="Berlin A.M."/>
            <person name="Chapman S.B."/>
            <person name="Dewar J."/>
            <person name="Goldberg J."/>
            <person name="Griggs A."/>
            <person name="Gujja S."/>
            <person name="Hansen M."/>
            <person name="Howarth C."/>
            <person name="Imamovic A."/>
            <person name="Larimer J."/>
            <person name="McCowan C."/>
            <person name="Murphy C."/>
            <person name="Neiman D."/>
            <person name="Pearson M."/>
            <person name="Priest M."/>
            <person name="Roberts A."/>
            <person name="Saif S."/>
            <person name="Shea T."/>
            <person name="Sisk P."/>
            <person name="Sykes S."/>
            <person name="Wortman J."/>
            <person name="Nusbaum C."/>
            <person name="Birren B."/>
        </authorList>
    </citation>
    <scope>NUCLEOTIDE SEQUENCE [LARGE SCALE GENOMIC DNA]</scope>
    <source>
        <strain evidence="2 4">ATCC 43197</strain>
    </source>
</reference>
<dbReference type="Pfam" id="PF11188">
    <property type="entry name" value="DUF2975"/>
    <property type="match status" value="1"/>
</dbReference>
<proteinExistence type="predicted"/>
<feature type="transmembrane region" description="Helical" evidence="1">
    <location>
        <begin position="12"/>
        <end position="42"/>
    </location>
</feature>
<dbReference type="eggNOG" id="ENOG5032MB3">
    <property type="taxonomic scope" value="Bacteria"/>
</dbReference>
<keyword evidence="1" id="KW-1133">Transmembrane helix</keyword>
<accession>R2NUU6</accession>
<dbReference type="GeneID" id="79786148"/>
<gene>
    <name evidence="3" type="ORF">I585_01991</name>
    <name evidence="2" type="ORF">UAI_02811</name>
</gene>
<evidence type="ECO:0000256" key="1">
    <source>
        <dbReference type="SAM" id="Phobius"/>
    </source>
</evidence>
<comment type="caution">
    <text evidence="2">The sequence shown here is derived from an EMBL/GenBank/DDBJ whole genome shotgun (WGS) entry which is preliminary data.</text>
</comment>
<keyword evidence="1" id="KW-0472">Membrane</keyword>
<evidence type="ECO:0000313" key="4">
    <source>
        <dbReference type="Proteomes" id="UP000013783"/>
    </source>
</evidence>
<dbReference type="OrthoDB" id="2224011at2"/>
<dbReference type="Proteomes" id="UP000013783">
    <property type="component" value="Unassembled WGS sequence"/>
</dbReference>
<feature type="transmembrane region" description="Helical" evidence="1">
    <location>
        <begin position="133"/>
        <end position="155"/>
    </location>
</feature>
<dbReference type="EMBL" id="AJAK01000019">
    <property type="protein sequence ID" value="EOH75802.1"/>
    <property type="molecule type" value="Genomic_DNA"/>
</dbReference>
<evidence type="ECO:0000313" key="5">
    <source>
        <dbReference type="Proteomes" id="UP000014148"/>
    </source>
</evidence>
<dbReference type="RefSeq" id="WP_010741612.1">
    <property type="nucleotide sequence ID" value="NZ_KB946251.1"/>
</dbReference>